<dbReference type="RefSeq" id="WP_106662294.1">
    <property type="nucleotide sequence ID" value="NZ_PGGM01000001.1"/>
</dbReference>
<dbReference type="Pfam" id="PF01850">
    <property type="entry name" value="PIN"/>
    <property type="match status" value="1"/>
</dbReference>
<dbReference type="InterPro" id="IPR029060">
    <property type="entry name" value="PIN-like_dom_sf"/>
</dbReference>
<dbReference type="SUPFAM" id="SSF88723">
    <property type="entry name" value="PIN domain-like"/>
    <property type="match status" value="1"/>
</dbReference>
<evidence type="ECO:0000259" key="1">
    <source>
        <dbReference type="Pfam" id="PF01850"/>
    </source>
</evidence>
<reference evidence="3" key="1">
    <citation type="submission" date="2017-11" db="EMBL/GenBank/DDBJ databases">
        <authorList>
            <person name="Kuznetsova I."/>
            <person name="Sazanova A."/>
            <person name="Chirak E."/>
            <person name="Safronova V."/>
            <person name="Willems A."/>
        </authorList>
    </citation>
    <scope>NUCLEOTIDE SEQUENCE [LARGE SCALE GENOMIC DNA]</scope>
    <source>
        <strain evidence="3">CCBAU 03422</strain>
    </source>
</reference>
<dbReference type="InterPro" id="IPR002716">
    <property type="entry name" value="PIN_dom"/>
</dbReference>
<dbReference type="CDD" id="cd09872">
    <property type="entry name" value="PIN_Sll0205-like"/>
    <property type="match status" value="1"/>
</dbReference>
<dbReference type="Gene3D" id="3.40.50.1010">
    <property type="entry name" value="5'-nuclease"/>
    <property type="match status" value="1"/>
</dbReference>
<comment type="caution">
    <text evidence="2">The sequence shown here is derived from an EMBL/GenBank/DDBJ whole genome shotgun (WGS) entry which is preliminary data.</text>
</comment>
<keyword evidence="3" id="KW-1185">Reference proteome</keyword>
<gene>
    <name evidence="2" type="ORF">CU103_02395</name>
</gene>
<evidence type="ECO:0000313" key="3">
    <source>
        <dbReference type="Proteomes" id="UP000241764"/>
    </source>
</evidence>
<organism evidence="2 3">
    <name type="scientific">Phyllobacterium sophorae</name>
    <dbReference type="NCBI Taxonomy" id="1520277"/>
    <lineage>
        <taxon>Bacteria</taxon>
        <taxon>Pseudomonadati</taxon>
        <taxon>Pseudomonadota</taxon>
        <taxon>Alphaproteobacteria</taxon>
        <taxon>Hyphomicrobiales</taxon>
        <taxon>Phyllobacteriaceae</taxon>
        <taxon>Phyllobacterium</taxon>
    </lineage>
</organism>
<dbReference type="EMBL" id="PGGM01000001">
    <property type="protein sequence ID" value="PSH67226.1"/>
    <property type="molecule type" value="Genomic_DNA"/>
</dbReference>
<accession>A0A2P7BL78</accession>
<dbReference type="OrthoDB" id="9798990at2"/>
<dbReference type="PANTHER" id="PTHR36173:SF2">
    <property type="entry name" value="RIBONUCLEASE VAPC16"/>
    <property type="match status" value="1"/>
</dbReference>
<proteinExistence type="predicted"/>
<dbReference type="AlphaFoldDB" id="A0A2P7BL78"/>
<name>A0A2P7BL78_9HYPH</name>
<feature type="domain" description="PIN" evidence="1">
    <location>
        <begin position="3"/>
        <end position="119"/>
    </location>
</feature>
<dbReference type="PANTHER" id="PTHR36173">
    <property type="entry name" value="RIBONUCLEASE VAPC16-RELATED"/>
    <property type="match status" value="1"/>
</dbReference>
<dbReference type="InterPro" id="IPR041705">
    <property type="entry name" value="PIN_Sll0205"/>
</dbReference>
<dbReference type="Proteomes" id="UP000241764">
    <property type="component" value="Unassembled WGS sequence"/>
</dbReference>
<sequence length="129" mass="14407">MRVLLDTHILLAILEQQLEKFTPGIRSLLADPAGEFHASVASLWEIAIKWRLGKLQLTPGLKTLPGLLTDMGVELVPINEHHTLIAVEPEPLTRDPFDRLLLAQCQVEDLRLVTIDRALVAHPMAVKIK</sequence>
<protein>
    <submittedName>
        <fullName evidence="2">PIN domain nuclease</fullName>
    </submittedName>
</protein>
<evidence type="ECO:0000313" key="2">
    <source>
        <dbReference type="EMBL" id="PSH67226.1"/>
    </source>
</evidence>
<dbReference type="InterPro" id="IPR052919">
    <property type="entry name" value="TA_system_RNase"/>
</dbReference>